<comment type="caution">
    <text evidence="3">The sequence shown here is derived from an EMBL/GenBank/DDBJ whole genome shotgun (WGS) entry which is preliminary data.</text>
</comment>
<keyword evidence="2" id="KW-0472">Membrane</keyword>
<dbReference type="EMBL" id="MU839005">
    <property type="protein sequence ID" value="KAK1768564.1"/>
    <property type="molecule type" value="Genomic_DNA"/>
</dbReference>
<keyword evidence="2" id="KW-0812">Transmembrane</keyword>
<organism evidence="3 4">
    <name type="scientific">Phialemonium atrogriseum</name>
    <dbReference type="NCBI Taxonomy" id="1093897"/>
    <lineage>
        <taxon>Eukaryota</taxon>
        <taxon>Fungi</taxon>
        <taxon>Dikarya</taxon>
        <taxon>Ascomycota</taxon>
        <taxon>Pezizomycotina</taxon>
        <taxon>Sordariomycetes</taxon>
        <taxon>Sordariomycetidae</taxon>
        <taxon>Cephalothecales</taxon>
        <taxon>Cephalothecaceae</taxon>
        <taxon>Phialemonium</taxon>
    </lineage>
</organism>
<dbReference type="Proteomes" id="UP001244011">
    <property type="component" value="Unassembled WGS sequence"/>
</dbReference>
<evidence type="ECO:0000313" key="4">
    <source>
        <dbReference type="Proteomes" id="UP001244011"/>
    </source>
</evidence>
<protein>
    <submittedName>
        <fullName evidence="3">Uncharacterized protein</fullName>
    </submittedName>
</protein>
<dbReference type="AlphaFoldDB" id="A0AAJ0C1S9"/>
<proteinExistence type="predicted"/>
<evidence type="ECO:0000313" key="3">
    <source>
        <dbReference type="EMBL" id="KAK1768564.1"/>
    </source>
</evidence>
<dbReference type="GeneID" id="85307262"/>
<feature type="compositionally biased region" description="Polar residues" evidence="1">
    <location>
        <begin position="159"/>
        <end position="169"/>
    </location>
</feature>
<keyword evidence="4" id="KW-1185">Reference proteome</keyword>
<name>A0AAJ0C1S9_9PEZI</name>
<sequence length="234" mass="23988">MARRERRRRPRLADILAMASTATAMSLSTFQIITSSSVPIGCILAYNSPISGCSTSDFTQGRTCSDTCVRNIQRVEENIAAACDGVSSTPDTVLGQALTGNLVGLLCPSAIASTPAVVTTSSRQILTMTPSKETTVATSATTTEAGETESPLPPPPEFETTNIPASPVQTGPLGINPTDATGAQRTSAPSAPDAGQGGGSPFDVAAAVASDSRRLAVPWLETLLVASVLAALLR</sequence>
<feature type="transmembrane region" description="Helical" evidence="2">
    <location>
        <begin position="12"/>
        <end position="33"/>
    </location>
</feature>
<evidence type="ECO:0000256" key="2">
    <source>
        <dbReference type="SAM" id="Phobius"/>
    </source>
</evidence>
<evidence type="ECO:0000256" key="1">
    <source>
        <dbReference type="SAM" id="MobiDB-lite"/>
    </source>
</evidence>
<keyword evidence="2" id="KW-1133">Transmembrane helix</keyword>
<feature type="compositionally biased region" description="Polar residues" evidence="1">
    <location>
        <begin position="178"/>
        <end position="189"/>
    </location>
</feature>
<feature type="region of interest" description="Disordered" evidence="1">
    <location>
        <begin position="129"/>
        <end position="199"/>
    </location>
</feature>
<accession>A0AAJ0C1S9</accession>
<reference evidence="3" key="1">
    <citation type="submission" date="2023-06" db="EMBL/GenBank/DDBJ databases">
        <title>Genome-scale phylogeny and comparative genomics of the fungal order Sordariales.</title>
        <authorList>
            <consortium name="Lawrence Berkeley National Laboratory"/>
            <person name="Hensen N."/>
            <person name="Bonometti L."/>
            <person name="Westerberg I."/>
            <person name="Brannstrom I.O."/>
            <person name="Guillou S."/>
            <person name="Cros-Aarteil S."/>
            <person name="Calhoun S."/>
            <person name="Haridas S."/>
            <person name="Kuo A."/>
            <person name="Mondo S."/>
            <person name="Pangilinan J."/>
            <person name="Riley R."/>
            <person name="Labutti K."/>
            <person name="Andreopoulos B."/>
            <person name="Lipzen A."/>
            <person name="Chen C."/>
            <person name="Yanf M."/>
            <person name="Daum C."/>
            <person name="Ng V."/>
            <person name="Clum A."/>
            <person name="Steindorff A."/>
            <person name="Ohm R."/>
            <person name="Martin F."/>
            <person name="Silar P."/>
            <person name="Natvig D."/>
            <person name="Lalanne C."/>
            <person name="Gautier V."/>
            <person name="Ament-Velasquez S.L."/>
            <person name="Kruys A."/>
            <person name="Hutchinson M.I."/>
            <person name="Powell A.J."/>
            <person name="Barry K."/>
            <person name="Miller A.N."/>
            <person name="Grigoriev I.V."/>
            <person name="Debuchy R."/>
            <person name="Gladieux P."/>
            <person name="Thoren M.H."/>
            <person name="Johannesson H."/>
        </authorList>
    </citation>
    <scope>NUCLEOTIDE SEQUENCE</scope>
    <source>
        <strain evidence="3">8032-3</strain>
    </source>
</reference>
<feature type="compositionally biased region" description="Low complexity" evidence="1">
    <location>
        <begin position="131"/>
        <end position="150"/>
    </location>
</feature>
<dbReference type="RefSeq" id="XP_060284777.1">
    <property type="nucleotide sequence ID" value="XM_060424075.1"/>
</dbReference>
<gene>
    <name evidence="3" type="ORF">QBC33DRAFT_383042</name>
</gene>